<dbReference type="HOGENOM" id="CLU_014322_10_0_9"/>
<proteinExistence type="predicted"/>
<dbReference type="GO" id="GO:0030288">
    <property type="term" value="C:outer membrane-bounded periplasmic space"/>
    <property type="evidence" value="ECO:0007669"/>
    <property type="project" value="TreeGrafter"/>
</dbReference>
<dbReference type="Gene3D" id="3.40.630.40">
    <property type="entry name" value="Zn-dependent exopeptidases"/>
    <property type="match status" value="1"/>
</dbReference>
<dbReference type="STRING" id="796937.HMPREF9630_01873"/>
<dbReference type="Gene3D" id="2.60.40.3500">
    <property type="match status" value="1"/>
</dbReference>
<dbReference type="SUPFAM" id="SSF55383">
    <property type="entry name" value="Copper amine oxidase, domain N"/>
    <property type="match status" value="1"/>
</dbReference>
<dbReference type="GO" id="GO:0009253">
    <property type="term" value="P:peptidoglycan catabolic process"/>
    <property type="evidence" value="ECO:0007669"/>
    <property type="project" value="InterPro"/>
</dbReference>
<evidence type="ECO:0000256" key="1">
    <source>
        <dbReference type="ARBA" id="ARBA00022801"/>
    </source>
</evidence>
<dbReference type="Pfam" id="PF07833">
    <property type="entry name" value="Cu_amine_oxidN1"/>
    <property type="match status" value="1"/>
</dbReference>
<evidence type="ECO:0000313" key="6">
    <source>
        <dbReference type="Proteomes" id="UP000003379"/>
    </source>
</evidence>
<keyword evidence="3" id="KW-0472">Membrane</keyword>
<comment type="caution">
    <text evidence="5">The sequence shown here is derived from an EMBL/GenBank/DDBJ whole genome shotgun (WGS) entry which is preliminary data.</text>
</comment>
<evidence type="ECO:0000256" key="3">
    <source>
        <dbReference type="SAM" id="Phobius"/>
    </source>
</evidence>
<dbReference type="SUPFAM" id="SSF53187">
    <property type="entry name" value="Zn-dependent exopeptidases"/>
    <property type="match status" value="1"/>
</dbReference>
<keyword evidence="1" id="KW-0378">Hydrolase</keyword>
<feature type="domain" description="MurNAc-LAA" evidence="4">
    <location>
        <begin position="539"/>
        <end position="649"/>
    </location>
</feature>
<dbReference type="Proteomes" id="UP000003379">
    <property type="component" value="Unassembled WGS sequence"/>
</dbReference>
<dbReference type="Gene3D" id="3.30.457.10">
    <property type="entry name" value="Copper amine oxidase-like, N-terminal domain"/>
    <property type="match status" value="1"/>
</dbReference>
<keyword evidence="3" id="KW-1133">Transmembrane helix</keyword>
<organism evidence="5 6">
    <name type="scientific">Peptoanaerobacter stomatis</name>
    <dbReference type="NCBI Taxonomy" id="796937"/>
    <lineage>
        <taxon>Bacteria</taxon>
        <taxon>Bacillati</taxon>
        <taxon>Bacillota</taxon>
        <taxon>Clostridia</taxon>
        <taxon>Peptostreptococcales</taxon>
        <taxon>Filifactoraceae</taxon>
        <taxon>Peptoanaerobacter</taxon>
    </lineage>
</organism>
<dbReference type="EMBL" id="AFZG01000002">
    <property type="protein sequence ID" value="EHL20098.1"/>
    <property type="molecule type" value="Genomic_DNA"/>
</dbReference>
<protein>
    <recommendedName>
        <fullName evidence="4">MurNAc-LAA domain-containing protein</fullName>
    </recommendedName>
</protein>
<sequence length="654" mass="73459">MVFDFYKFDVDCVYGVSILGKEIITHRCNYVYSMKIKNNVFFLMCFLFLNFIALTSSYAKLPIDYDNFTVNGKIVKLPIAEVVIDGQYINKSTVGVDPVTINSRTLVPVRALSEKLGYHVTWLEAVQKVTIENSNKKIELSIGNVNAKIDNKNVTVTDSVVPMIINNSTYVPIRFVVENMGLSIDYDAKQNKISLNSNGLEELLFDEKTQLSQEKNIVNNSNEDPSVPKDVDRFITPEKPTAPTKPTVPEAPNISDDSNKVDARYEVGLDFSALNGEVLKVVQNDGELDVNYFYLTEPKRLIIDVKNAKLNAYESGERKLDGKIFLSSTASYDSNSNYTRFSVVLDESVNNSELKIIREKNILRVEKITVIKQGEEFKYEFDRKTGSINITTSKEETIQNLSSDSNMLEFNIAKNKIKLNTGDFNISNRLVKNMTVSEEGNNYVIKVALGDRVTADINKISATSTIIKLKKQDRQTPRIVLDPGHGGKDAGAINKEFNINEKTLNIQVARRLKQKLINAGYEVFMTREDDTFVPLNDIANFSNSKDPDIFISMHHNSADSNTSASGIESFYHISSDSKQLAQIIQKHLISSSKAVNRNIKSMPFVVIKKTTSPAILVELGFMSNKAEVQKNMSQEYQELLADAILSGVNEYFGR</sequence>
<reference evidence="5 6" key="1">
    <citation type="submission" date="2011-08" db="EMBL/GenBank/DDBJ databases">
        <title>The Genome Sequence of Eubacteriaceae bacterium CM5.</title>
        <authorList>
            <consortium name="The Broad Institute Genome Sequencing Platform"/>
            <person name="Earl A."/>
            <person name="Ward D."/>
            <person name="Feldgarden M."/>
            <person name="Gevers D."/>
            <person name="Sizova M."/>
            <person name="Hazen A."/>
            <person name="Epstein S."/>
            <person name="Young S.K."/>
            <person name="Zeng Q."/>
            <person name="Gargeya S."/>
            <person name="Fitzgerald M."/>
            <person name="Haas B."/>
            <person name="Abouelleil A."/>
            <person name="Alvarado L."/>
            <person name="Arachchi H.M."/>
            <person name="Berlin A."/>
            <person name="Brown A."/>
            <person name="Chapman S.B."/>
            <person name="Chen Z."/>
            <person name="Dunbar C."/>
            <person name="Freedman E."/>
            <person name="Gearin G."/>
            <person name="Gellesch M."/>
            <person name="Goldberg J."/>
            <person name="Griggs A."/>
            <person name="Gujja S."/>
            <person name="Heiman D."/>
            <person name="Howarth C."/>
            <person name="Larson L."/>
            <person name="Lui A."/>
            <person name="MacDonald P.J.P."/>
            <person name="Montmayeur A."/>
            <person name="Murphy C."/>
            <person name="Neiman D."/>
            <person name="Pearson M."/>
            <person name="Priest M."/>
            <person name="Roberts A."/>
            <person name="Saif S."/>
            <person name="Shea T."/>
            <person name="Shenoy N."/>
            <person name="Sisk P."/>
            <person name="Stolte C."/>
            <person name="Sykes S."/>
            <person name="Wortman J."/>
            <person name="Nusbaum C."/>
            <person name="Birren B."/>
        </authorList>
    </citation>
    <scope>NUCLEOTIDE SEQUENCE [LARGE SCALE GENOMIC DNA]</scope>
    <source>
        <strain evidence="5 6">CM5</strain>
    </source>
</reference>
<accession>G9XA84</accession>
<keyword evidence="3" id="KW-0812">Transmembrane</keyword>
<feature type="transmembrane region" description="Helical" evidence="3">
    <location>
        <begin position="40"/>
        <end position="59"/>
    </location>
</feature>
<dbReference type="InterPro" id="IPR021731">
    <property type="entry name" value="AMIN_dom"/>
</dbReference>
<dbReference type="AlphaFoldDB" id="G9XA84"/>
<dbReference type="Pfam" id="PF11741">
    <property type="entry name" value="AMIN"/>
    <property type="match status" value="1"/>
</dbReference>
<evidence type="ECO:0000313" key="5">
    <source>
        <dbReference type="EMBL" id="EHL20098.1"/>
    </source>
</evidence>
<dbReference type="PANTHER" id="PTHR30404:SF0">
    <property type="entry name" value="N-ACETYLMURAMOYL-L-ALANINE AMIDASE AMIC"/>
    <property type="match status" value="1"/>
</dbReference>
<gene>
    <name evidence="5" type="ORF">HMPREF9628_00909</name>
</gene>
<feature type="region of interest" description="Disordered" evidence="2">
    <location>
        <begin position="237"/>
        <end position="257"/>
    </location>
</feature>
<dbReference type="InterPro" id="IPR002508">
    <property type="entry name" value="MurNAc-LAA_cat"/>
</dbReference>
<dbReference type="Pfam" id="PF01520">
    <property type="entry name" value="Amidase_3"/>
    <property type="match status" value="1"/>
</dbReference>
<name>G9XA84_9FIRM</name>
<dbReference type="InterPro" id="IPR050695">
    <property type="entry name" value="N-acetylmuramoyl_amidase_3"/>
</dbReference>
<dbReference type="InterPro" id="IPR036582">
    <property type="entry name" value="Mao_N_sf"/>
</dbReference>
<dbReference type="CDD" id="cd02696">
    <property type="entry name" value="MurNAc-LAA"/>
    <property type="match status" value="1"/>
</dbReference>
<dbReference type="PANTHER" id="PTHR30404">
    <property type="entry name" value="N-ACETYLMURAMOYL-L-ALANINE AMIDASE"/>
    <property type="match status" value="1"/>
</dbReference>
<dbReference type="SMART" id="SM00646">
    <property type="entry name" value="Ami_3"/>
    <property type="match status" value="1"/>
</dbReference>
<dbReference type="GO" id="GO:0008745">
    <property type="term" value="F:N-acetylmuramoyl-L-alanine amidase activity"/>
    <property type="evidence" value="ECO:0007669"/>
    <property type="project" value="InterPro"/>
</dbReference>
<dbReference type="InterPro" id="IPR012854">
    <property type="entry name" value="Cu_amine_oxidase-like_N"/>
</dbReference>
<evidence type="ECO:0000256" key="2">
    <source>
        <dbReference type="SAM" id="MobiDB-lite"/>
    </source>
</evidence>
<evidence type="ECO:0000259" key="4">
    <source>
        <dbReference type="SMART" id="SM00646"/>
    </source>
</evidence>
<dbReference type="PATRIC" id="fig|796940.3.peg.176"/>
<dbReference type="RefSeq" id="WP_009529008.1">
    <property type="nucleotide sequence ID" value="NZ_JH414601.1"/>
</dbReference>
<feature type="compositionally biased region" description="Low complexity" evidence="2">
    <location>
        <begin position="237"/>
        <end position="252"/>
    </location>
</feature>